<dbReference type="PANTHER" id="PTHR33121:SF71">
    <property type="entry name" value="OXYGEN SENSOR PROTEIN DOSP"/>
    <property type="match status" value="1"/>
</dbReference>
<dbReference type="SUPFAM" id="SSF141868">
    <property type="entry name" value="EAL domain-like"/>
    <property type="match status" value="1"/>
</dbReference>
<dbReference type="InterPro" id="IPR001633">
    <property type="entry name" value="EAL_dom"/>
</dbReference>
<dbReference type="CDD" id="cd01948">
    <property type="entry name" value="EAL"/>
    <property type="match status" value="1"/>
</dbReference>
<proteinExistence type="predicted"/>
<evidence type="ECO:0000259" key="1">
    <source>
        <dbReference type="PROSITE" id="PS50883"/>
    </source>
</evidence>
<dbReference type="PANTHER" id="PTHR33121">
    <property type="entry name" value="CYCLIC DI-GMP PHOSPHODIESTERASE PDEF"/>
    <property type="match status" value="1"/>
</dbReference>
<dbReference type="Gene3D" id="3.20.20.450">
    <property type="entry name" value="EAL domain"/>
    <property type="match status" value="1"/>
</dbReference>
<dbReference type="Pfam" id="PF00563">
    <property type="entry name" value="EAL"/>
    <property type="match status" value="1"/>
</dbReference>
<feature type="domain" description="EAL" evidence="1">
    <location>
        <begin position="16"/>
        <end position="270"/>
    </location>
</feature>
<dbReference type="InterPro" id="IPR050706">
    <property type="entry name" value="Cyclic-di-GMP_PDE-like"/>
</dbReference>
<reference evidence="2 3" key="1">
    <citation type="journal article" date="2018" name="ISME J.">
        <title>Endosymbiont genomes yield clues of tubeworm success.</title>
        <authorList>
            <person name="Li Y."/>
            <person name="Liles M.R."/>
            <person name="Halanych K.M."/>
        </authorList>
    </citation>
    <scope>NUCLEOTIDE SEQUENCE [LARGE SCALE GENOMIC DNA]</scope>
    <source>
        <strain evidence="2">A1422</strain>
    </source>
</reference>
<name>A0A370DLM3_9GAMM</name>
<evidence type="ECO:0000313" key="3">
    <source>
        <dbReference type="Proteomes" id="UP000255508"/>
    </source>
</evidence>
<dbReference type="SMART" id="SM00052">
    <property type="entry name" value="EAL"/>
    <property type="match status" value="1"/>
</dbReference>
<sequence length="277" mass="30722">MYLNWVVPSYWTTSESLQLENEIRSAVENGEFLFHFQPVVSLWNGELYCCEALMRWQHPEKGLLAPEVFLDVLDDTGLITSIIDTLLDQASNHREKLSKKLGRDVAVSVNLSARLMNDPAFCRGLLKRLVAREFPLESLVLEITEDTLTRELAEANEFLQQAKNLGAKIALDDFGVGQASLSHLRQFPFDLVKIDRDFISNVHSDANDANLVRAIIQLAHAFGMQVVAEGVETEQQLAFVRAQGCDYIQGYLVGVPADSGQVVACLSAGRNGSLLAT</sequence>
<accession>A0A370DLM3</accession>
<organism evidence="2 3">
    <name type="scientific">endosymbiont of Lamellibrachia luymesi</name>
    <dbReference type="NCBI Taxonomy" id="2200907"/>
    <lineage>
        <taxon>Bacteria</taxon>
        <taxon>Pseudomonadati</taxon>
        <taxon>Pseudomonadota</taxon>
        <taxon>Gammaproteobacteria</taxon>
        <taxon>sulfur-oxidizing symbionts</taxon>
    </lineage>
</organism>
<dbReference type="Proteomes" id="UP000255508">
    <property type="component" value="Unassembled WGS sequence"/>
</dbReference>
<evidence type="ECO:0000313" key="2">
    <source>
        <dbReference type="EMBL" id="RDH85056.1"/>
    </source>
</evidence>
<protein>
    <recommendedName>
        <fullName evidence="1">EAL domain-containing protein</fullName>
    </recommendedName>
</protein>
<dbReference type="EMBL" id="QFXD01000304">
    <property type="protein sequence ID" value="RDH85056.1"/>
    <property type="molecule type" value="Genomic_DNA"/>
</dbReference>
<dbReference type="AlphaFoldDB" id="A0A370DLM3"/>
<dbReference type="PROSITE" id="PS50883">
    <property type="entry name" value="EAL"/>
    <property type="match status" value="1"/>
</dbReference>
<dbReference type="InterPro" id="IPR035919">
    <property type="entry name" value="EAL_sf"/>
</dbReference>
<gene>
    <name evidence="2" type="ORF">DIZ79_17045</name>
</gene>
<comment type="caution">
    <text evidence="2">The sequence shown here is derived from an EMBL/GenBank/DDBJ whole genome shotgun (WGS) entry which is preliminary data.</text>
</comment>
<dbReference type="GO" id="GO:0071111">
    <property type="term" value="F:cyclic-guanylate-specific phosphodiesterase activity"/>
    <property type="evidence" value="ECO:0007669"/>
    <property type="project" value="InterPro"/>
</dbReference>